<sequence>MDERKKRALLQGGLARMAHSLGQRGVSPFAGEPWVVPTDIYETDQAFVVYLDLAGVEPAAIQVIVEETRLTVSGERHYSPPETVRQVHQLEIEQGHFAKRINLPTPIEVEAAETRHRHGFLMVVLPKQRPRRVKIEVR</sequence>
<dbReference type="EMBL" id="DSDS01000030">
    <property type="protein sequence ID" value="HET97341.1"/>
    <property type="molecule type" value="Genomic_DNA"/>
</dbReference>
<accession>A0A7C2TJW0</accession>
<proteinExistence type="inferred from homology"/>
<protein>
    <submittedName>
        <fullName evidence="4">Hsp20/alpha crystallin family protein</fullName>
    </submittedName>
</protein>
<dbReference type="PROSITE" id="PS01031">
    <property type="entry name" value="SHSP"/>
    <property type="match status" value="1"/>
</dbReference>
<comment type="similarity">
    <text evidence="1 2">Belongs to the small heat shock protein (HSP20) family.</text>
</comment>
<dbReference type="InterPro" id="IPR002068">
    <property type="entry name" value="A-crystallin/Hsp20_dom"/>
</dbReference>
<dbReference type="InterPro" id="IPR031107">
    <property type="entry name" value="Small_HSP"/>
</dbReference>
<dbReference type="Proteomes" id="UP000885986">
    <property type="component" value="Unassembled WGS sequence"/>
</dbReference>
<dbReference type="PANTHER" id="PTHR11527">
    <property type="entry name" value="HEAT-SHOCK PROTEIN 20 FAMILY MEMBER"/>
    <property type="match status" value="1"/>
</dbReference>
<dbReference type="AlphaFoldDB" id="A0A7C2TJW0"/>
<dbReference type="Gene3D" id="2.60.40.790">
    <property type="match status" value="1"/>
</dbReference>
<comment type="caution">
    <text evidence="4">The sequence shown here is derived from an EMBL/GenBank/DDBJ whole genome shotgun (WGS) entry which is preliminary data.</text>
</comment>
<dbReference type="CDD" id="cd06464">
    <property type="entry name" value="ACD_sHsps-like"/>
    <property type="match status" value="1"/>
</dbReference>
<name>A0A7C2TJW0_9BACT</name>
<evidence type="ECO:0000259" key="3">
    <source>
        <dbReference type="PROSITE" id="PS01031"/>
    </source>
</evidence>
<feature type="domain" description="SHSP" evidence="3">
    <location>
        <begin position="29"/>
        <end position="138"/>
    </location>
</feature>
<evidence type="ECO:0000256" key="2">
    <source>
        <dbReference type="RuleBase" id="RU003616"/>
    </source>
</evidence>
<evidence type="ECO:0000313" key="4">
    <source>
        <dbReference type="EMBL" id="HET97341.1"/>
    </source>
</evidence>
<organism evidence="4">
    <name type="scientific">Desulfurivibrio alkaliphilus</name>
    <dbReference type="NCBI Taxonomy" id="427923"/>
    <lineage>
        <taxon>Bacteria</taxon>
        <taxon>Pseudomonadati</taxon>
        <taxon>Thermodesulfobacteriota</taxon>
        <taxon>Desulfobulbia</taxon>
        <taxon>Desulfobulbales</taxon>
        <taxon>Desulfobulbaceae</taxon>
        <taxon>Desulfurivibrio</taxon>
    </lineage>
</organism>
<gene>
    <name evidence="4" type="ORF">ENN98_01290</name>
</gene>
<dbReference type="SUPFAM" id="SSF49764">
    <property type="entry name" value="HSP20-like chaperones"/>
    <property type="match status" value="1"/>
</dbReference>
<dbReference type="Pfam" id="PF00011">
    <property type="entry name" value="HSP20"/>
    <property type="match status" value="1"/>
</dbReference>
<dbReference type="InterPro" id="IPR008978">
    <property type="entry name" value="HSP20-like_chaperone"/>
</dbReference>
<reference evidence="4" key="1">
    <citation type="journal article" date="2020" name="mSystems">
        <title>Genome- and Community-Level Interaction Insights into Carbon Utilization and Element Cycling Functions of Hydrothermarchaeota in Hydrothermal Sediment.</title>
        <authorList>
            <person name="Zhou Z."/>
            <person name="Liu Y."/>
            <person name="Xu W."/>
            <person name="Pan J."/>
            <person name="Luo Z.H."/>
            <person name="Li M."/>
        </authorList>
    </citation>
    <scope>NUCLEOTIDE SEQUENCE [LARGE SCALE GENOMIC DNA]</scope>
    <source>
        <strain evidence="4">SpSt-1224</strain>
    </source>
</reference>
<evidence type="ECO:0000256" key="1">
    <source>
        <dbReference type="PROSITE-ProRule" id="PRU00285"/>
    </source>
</evidence>